<dbReference type="OrthoDB" id="9795854at2"/>
<name>A0A2N8Z833_9VIBR</name>
<feature type="transmembrane region" description="Helical" evidence="1">
    <location>
        <begin position="115"/>
        <end position="134"/>
    </location>
</feature>
<dbReference type="InterPro" id="IPR007359">
    <property type="entry name" value="SigmaE_reg_RseC_MucC"/>
</dbReference>
<dbReference type="KEGG" id="vta:A0071"/>
<sequence>MMTALATVASVESTEHGFRAELSCEQQTSCSHCSSQKSCGTGIVSKAVGNKSHTWWLETSDKVESGQVVEIGLPEKQLLQSAAVVYLFPLFFLMLGAAVGQFWLAPMLGGGEGSIILLSFAFAVLGFMLARYWTQRNEHQSVEKVTLIRIMGQPLKGIATFDDSGNA</sequence>
<proteinExistence type="predicted"/>
<gene>
    <name evidence="2" type="ORF">VTAP4600_A0071</name>
</gene>
<keyword evidence="3" id="KW-1185">Reference proteome</keyword>
<dbReference type="Pfam" id="PF04246">
    <property type="entry name" value="RseC_MucC"/>
    <property type="match status" value="1"/>
</dbReference>
<dbReference type="InterPro" id="IPR026268">
    <property type="entry name" value="RseC"/>
</dbReference>
<reference evidence="2 3" key="1">
    <citation type="submission" date="2017-10" db="EMBL/GenBank/DDBJ databases">
        <authorList>
            <person name="Banno H."/>
            <person name="Chua N.-H."/>
        </authorList>
    </citation>
    <scope>NUCLEOTIDE SEQUENCE [LARGE SCALE GENOMIC DNA]</scope>
    <source>
        <strain evidence="2">Vibrio tapetis CECT4600</strain>
    </source>
</reference>
<keyword evidence="1" id="KW-1133">Transmembrane helix</keyword>
<keyword evidence="1" id="KW-0472">Membrane</keyword>
<accession>A0A2N8Z833</accession>
<feature type="transmembrane region" description="Helical" evidence="1">
    <location>
        <begin position="83"/>
        <end position="103"/>
    </location>
</feature>
<evidence type="ECO:0000313" key="3">
    <source>
        <dbReference type="Proteomes" id="UP000235828"/>
    </source>
</evidence>
<evidence type="ECO:0000256" key="1">
    <source>
        <dbReference type="SAM" id="Phobius"/>
    </source>
</evidence>
<dbReference type="PIRSF" id="PIRSF004923">
    <property type="entry name" value="RseC"/>
    <property type="match status" value="1"/>
</dbReference>
<dbReference type="Proteomes" id="UP000235828">
    <property type="component" value="Chromosome A"/>
</dbReference>
<organism evidence="2 3">
    <name type="scientific">Vibrio tapetis subsp. tapetis</name>
    <dbReference type="NCBI Taxonomy" id="1671868"/>
    <lineage>
        <taxon>Bacteria</taxon>
        <taxon>Pseudomonadati</taxon>
        <taxon>Pseudomonadota</taxon>
        <taxon>Gammaproteobacteria</taxon>
        <taxon>Vibrionales</taxon>
        <taxon>Vibrionaceae</taxon>
        <taxon>Vibrio</taxon>
    </lineage>
</organism>
<keyword evidence="1" id="KW-0812">Transmembrane</keyword>
<dbReference type="PANTHER" id="PTHR35867:SF1">
    <property type="entry name" value="PROTEIN RSEC"/>
    <property type="match status" value="1"/>
</dbReference>
<dbReference type="EMBL" id="LT960611">
    <property type="protein sequence ID" value="SON48050.1"/>
    <property type="molecule type" value="Genomic_DNA"/>
</dbReference>
<dbReference type="AlphaFoldDB" id="A0A2N8Z833"/>
<evidence type="ECO:0000313" key="2">
    <source>
        <dbReference type="EMBL" id="SON48050.1"/>
    </source>
</evidence>
<protein>
    <submittedName>
        <fullName evidence="2">Putative Positive regulator of sigma(E),RseC/MucC</fullName>
    </submittedName>
</protein>
<dbReference type="RefSeq" id="WP_102520984.1">
    <property type="nucleotide sequence ID" value="NZ_LT960611.1"/>
</dbReference>
<dbReference type="PANTHER" id="PTHR35867">
    <property type="entry name" value="PROTEIN RSEC"/>
    <property type="match status" value="1"/>
</dbReference>